<proteinExistence type="predicted"/>
<evidence type="ECO:0008006" key="3">
    <source>
        <dbReference type="Google" id="ProtNLM"/>
    </source>
</evidence>
<reference evidence="1 2" key="1">
    <citation type="submission" date="2022-05" db="EMBL/GenBank/DDBJ databases">
        <title>Novel Pseudomonas spp. Isolated from a Rainbow Trout Aquaculture Facility.</title>
        <authorList>
            <person name="Testerman T."/>
            <person name="Graf J."/>
        </authorList>
    </citation>
    <scope>NUCLEOTIDE SEQUENCE [LARGE SCALE GENOMIC DNA]</scope>
    <source>
        <strain evidence="1 2">ID357</strain>
    </source>
</reference>
<name>A0ABT5QC30_9PSED</name>
<dbReference type="Proteomes" id="UP001217610">
    <property type="component" value="Unassembled WGS sequence"/>
</dbReference>
<protein>
    <recommendedName>
        <fullName evidence="3">Lipoprotein</fullName>
    </recommendedName>
</protein>
<evidence type="ECO:0000313" key="1">
    <source>
        <dbReference type="EMBL" id="MDD1151756.1"/>
    </source>
</evidence>
<keyword evidence="2" id="KW-1185">Reference proteome</keyword>
<dbReference type="EMBL" id="JAMDGR010000023">
    <property type="protein sequence ID" value="MDD1151756.1"/>
    <property type="molecule type" value="Genomic_DNA"/>
</dbReference>
<evidence type="ECO:0000313" key="2">
    <source>
        <dbReference type="Proteomes" id="UP001217610"/>
    </source>
</evidence>
<organism evidence="1 2">
    <name type="scientific">Pseudomonas idahonensis</name>
    <dbReference type="NCBI Taxonomy" id="2942628"/>
    <lineage>
        <taxon>Bacteria</taxon>
        <taxon>Pseudomonadati</taxon>
        <taxon>Pseudomonadota</taxon>
        <taxon>Gammaproteobacteria</taxon>
        <taxon>Pseudomonadales</taxon>
        <taxon>Pseudomonadaceae</taxon>
        <taxon>Pseudomonas</taxon>
    </lineage>
</organism>
<comment type="caution">
    <text evidence="1">The sequence shown here is derived from an EMBL/GenBank/DDBJ whole genome shotgun (WGS) entry which is preliminary data.</text>
</comment>
<dbReference type="RefSeq" id="WP_273924175.1">
    <property type="nucleotide sequence ID" value="NZ_JAMDGR010000023.1"/>
</dbReference>
<gene>
    <name evidence="1" type="ORF">M5G25_26115</name>
</gene>
<accession>A0ABT5QC30</accession>
<sequence length="296" mass="32620">MAFNQRAALGSSTLISLNAVQGGSSVNPSKELNMYNFMNGTPAQCGLLTGLLLALSGCQSDLPGTPLSQDEQQRQLETQFYANAVQQVLYRESLRANPEQLMGSVELVMQFNRQNQVTGCAAQSSPLPDARAYPYNPKLGEMLKGICWNTVFPVAPAVAFEPDGVLEVKGTLMFPRLTLEGEQLKAFEFNAAQYAKGHFFWTHTLAPLPVDSVGVASFEVKADPQGRVQECWVNLRAVSYRPESFKPDNQLRNRATQLCEQLDLRQMPGFALEQGKVPPIHASVFYTPWKGGPKPH</sequence>